<proteinExistence type="predicted"/>
<keyword evidence="1" id="KW-0472">Membrane</keyword>
<feature type="transmembrane region" description="Helical" evidence="1">
    <location>
        <begin position="12"/>
        <end position="28"/>
    </location>
</feature>
<dbReference type="EMBL" id="JACAGC010000025">
    <property type="protein sequence ID" value="KAF6278227.1"/>
    <property type="molecule type" value="Genomic_DNA"/>
</dbReference>
<keyword evidence="1" id="KW-1133">Transmembrane helix</keyword>
<dbReference type="AlphaFoldDB" id="A0A7J7RQA7"/>
<organism evidence="2 3">
    <name type="scientific">Rhinolophus ferrumequinum</name>
    <name type="common">Greater horseshoe bat</name>
    <dbReference type="NCBI Taxonomy" id="59479"/>
    <lineage>
        <taxon>Eukaryota</taxon>
        <taxon>Metazoa</taxon>
        <taxon>Chordata</taxon>
        <taxon>Craniata</taxon>
        <taxon>Vertebrata</taxon>
        <taxon>Euteleostomi</taxon>
        <taxon>Mammalia</taxon>
        <taxon>Eutheria</taxon>
        <taxon>Laurasiatheria</taxon>
        <taxon>Chiroptera</taxon>
        <taxon>Yinpterochiroptera</taxon>
        <taxon>Rhinolophoidea</taxon>
        <taxon>Rhinolophidae</taxon>
        <taxon>Rhinolophinae</taxon>
        <taxon>Rhinolophus</taxon>
    </lineage>
</organism>
<name>A0A7J7RQA7_RHIFE</name>
<comment type="caution">
    <text evidence="2">The sequence shown here is derived from an EMBL/GenBank/DDBJ whole genome shotgun (WGS) entry which is preliminary data.</text>
</comment>
<dbReference type="Proteomes" id="UP000585614">
    <property type="component" value="Unassembled WGS sequence"/>
</dbReference>
<accession>A0A7J7RQA7</accession>
<evidence type="ECO:0000313" key="2">
    <source>
        <dbReference type="EMBL" id="KAF6278227.1"/>
    </source>
</evidence>
<evidence type="ECO:0000256" key="1">
    <source>
        <dbReference type="SAM" id="Phobius"/>
    </source>
</evidence>
<gene>
    <name evidence="2" type="ORF">mRhiFer1_012123</name>
</gene>
<keyword evidence="1" id="KW-0812">Transmembrane</keyword>
<sequence length="29" mass="3254">MKTIQAKMHNSISWAIFTGLAALFLFQGK</sequence>
<protein>
    <submittedName>
        <fullName evidence="2">Neurotrimin</fullName>
    </submittedName>
</protein>
<reference evidence="2 3" key="1">
    <citation type="journal article" date="2020" name="Nature">
        <title>Six reference-quality genomes reveal evolution of bat adaptations.</title>
        <authorList>
            <person name="Jebb D."/>
            <person name="Huang Z."/>
            <person name="Pippel M."/>
            <person name="Hughes G.M."/>
            <person name="Lavrichenko K."/>
            <person name="Devanna P."/>
            <person name="Winkler S."/>
            <person name="Jermiin L.S."/>
            <person name="Skirmuntt E.C."/>
            <person name="Katzourakis A."/>
            <person name="Burkitt-Gray L."/>
            <person name="Ray D.A."/>
            <person name="Sullivan K.A.M."/>
            <person name="Roscito J.G."/>
            <person name="Kirilenko B.M."/>
            <person name="Davalos L.M."/>
            <person name="Corthals A.P."/>
            <person name="Power M.L."/>
            <person name="Jones G."/>
            <person name="Ransome R.D."/>
            <person name="Dechmann D.K.N."/>
            <person name="Locatelli A.G."/>
            <person name="Puechmaille S.J."/>
            <person name="Fedrigo O."/>
            <person name="Jarvis E.D."/>
            <person name="Hiller M."/>
            <person name="Vernes S.C."/>
            <person name="Myers E.W."/>
            <person name="Teeling E.C."/>
        </authorList>
    </citation>
    <scope>NUCLEOTIDE SEQUENCE [LARGE SCALE GENOMIC DNA]</scope>
    <source>
        <strain evidence="2">MRhiFer1</strain>
        <tissue evidence="2">Lung</tissue>
    </source>
</reference>
<evidence type="ECO:0000313" key="3">
    <source>
        <dbReference type="Proteomes" id="UP000585614"/>
    </source>
</evidence>